<keyword evidence="2" id="KW-0547">Nucleotide-binding</keyword>
<organism evidence="4 5">
    <name type="scientific">Scardovia wiggsiae F0424</name>
    <dbReference type="NCBI Taxonomy" id="857290"/>
    <lineage>
        <taxon>Bacteria</taxon>
        <taxon>Bacillati</taxon>
        <taxon>Actinomycetota</taxon>
        <taxon>Actinomycetes</taxon>
        <taxon>Bifidobacteriales</taxon>
        <taxon>Bifidobacteriaceae</taxon>
        <taxon>Scardovia</taxon>
    </lineage>
</organism>
<dbReference type="RefSeq" id="WP_007147358.1">
    <property type="nucleotide sequence ID" value="NZ_AKCI01000001.1"/>
</dbReference>
<protein>
    <recommendedName>
        <fullName evidence="3">Fido domain-containing protein</fullName>
    </recommendedName>
</protein>
<keyword evidence="2" id="KW-0067">ATP-binding</keyword>
<evidence type="ECO:0000256" key="1">
    <source>
        <dbReference type="PIRSR" id="PIRSR640198-1"/>
    </source>
</evidence>
<dbReference type="OrthoDB" id="9813719at2"/>
<dbReference type="InterPro" id="IPR036388">
    <property type="entry name" value="WH-like_DNA-bd_sf"/>
</dbReference>
<feature type="binding site" evidence="2">
    <location>
        <begin position="194"/>
        <end position="195"/>
    </location>
    <ligand>
        <name>ATP</name>
        <dbReference type="ChEBI" id="CHEBI:30616"/>
    </ligand>
</feature>
<evidence type="ECO:0000256" key="2">
    <source>
        <dbReference type="PIRSR" id="PIRSR640198-2"/>
    </source>
</evidence>
<name>J0X2A5_9BIFI</name>
<proteinExistence type="predicted"/>
<reference evidence="4 5" key="1">
    <citation type="submission" date="2012-01" db="EMBL/GenBank/DDBJ databases">
        <title>The Genome Sequence of Scardovia wiggsiae F0424.</title>
        <authorList>
            <consortium name="The Broad Institute Genome Sequencing Platform"/>
            <person name="Earl A."/>
            <person name="Ward D."/>
            <person name="Feldgarden M."/>
            <person name="Gevers D."/>
            <person name="Izard J."/>
            <person name="Ganesan A."/>
            <person name="Baranova O.V."/>
            <person name="Blanton J.M."/>
            <person name="Tanner A.C."/>
            <person name="Mathney J."/>
            <person name="Dewhirst F.E."/>
            <person name="Young S.K."/>
            <person name="Zeng Q."/>
            <person name="Gargeya S."/>
            <person name="Fitzgerald M."/>
            <person name="Haas B."/>
            <person name="Abouelleil A."/>
            <person name="Alvarado L."/>
            <person name="Arachchi H.M."/>
            <person name="Berlin A."/>
            <person name="Chapman S.B."/>
            <person name="Gearin G."/>
            <person name="Goldberg J."/>
            <person name="Griggs A."/>
            <person name="Gujja S."/>
            <person name="Hansen M."/>
            <person name="Heiman D."/>
            <person name="Howarth C."/>
            <person name="Larimer J."/>
            <person name="Lui A."/>
            <person name="MacDonald P.J.P."/>
            <person name="McCowen C."/>
            <person name="Montmayeur A."/>
            <person name="Murphy C."/>
            <person name="Neiman D."/>
            <person name="Pearson M."/>
            <person name="Priest M."/>
            <person name="Roberts A."/>
            <person name="Saif S."/>
            <person name="Shea T."/>
            <person name="Sisk P."/>
            <person name="Stolte C."/>
            <person name="Sykes S."/>
            <person name="Wortman J."/>
            <person name="Nusbaum C."/>
            <person name="Birren B."/>
        </authorList>
    </citation>
    <scope>NUCLEOTIDE SEQUENCE [LARGE SCALE GENOMIC DNA]</scope>
    <source>
        <strain evidence="4 5">F0424</strain>
    </source>
</reference>
<dbReference type="InterPro" id="IPR036597">
    <property type="entry name" value="Fido-like_dom_sf"/>
</dbReference>
<dbReference type="InterPro" id="IPR003812">
    <property type="entry name" value="Fido"/>
</dbReference>
<dbReference type="Gene3D" id="1.10.3290.10">
    <property type="entry name" value="Fido-like domain"/>
    <property type="match status" value="1"/>
</dbReference>
<evidence type="ECO:0000313" key="5">
    <source>
        <dbReference type="Proteomes" id="UP000006415"/>
    </source>
</evidence>
<dbReference type="PANTHER" id="PTHR13504">
    <property type="entry name" value="FIDO DOMAIN-CONTAINING PROTEIN DDB_G0283145"/>
    <property type="match status" value="1"/>
</dbReference>
<dbReference type="HOGENOM" id="CLU_046381_0_0_11"/>
<dbReference type="Proteomes" id="UP000006415">
    <property type="component" value="Unassembled WGS sequence"/>
</dbReference>
<dbReference type="EMBL" id="AGZS01000001">
    <property type="protein sequence ID" value="EJD65526.1"/>
    <property type="molecule type" value="Genomic_DNA"/>
</dbReference>
<comment type="caution">
    <text evidence="4">The sequence shown here is derived from an EMBL/GenBank/DDBJ whole genome shotgun (WGS) entry which is preliminary data.</text>
</comment>
<evidence type="ECO:0000313" key="4">
    <source>
        <dbReference type="EMBL" id="EJD65526.1"/>
    </source>
</evidence>
<dbReference type="PROSITE" id="PS51459">
    <property type="entry name" value="FIDO"/>
    <property type="match status" value="1"/>
</dbReference>
<dbReference type="PANTHER" id="PTHR13504:SF38">
    <property type="entry name" value="FIDO DOMAIN-CONTAINING PROTEIN"/>
    <property type="match status" value="1"/>
</dbReference>
<keyword evidence="5" id="KW-1185">Reference proteome</keyword>
<dbReference type="eggNOG" id="COG3177">
    <property type="taxonomic scope" value="Bacteria"/>
</dbReference>
<dbReference type="InterPro" id="IPR040198">
    <property type="entry name" value="Fido_containing"/>
</dbReference>
<dbReference type="GO" id="GO:0005524">
    <property type="term" value="F:ATP binding"/>
    <property type="evidence" value="ECO:0007669"/>
    <property type="project" value="UniProtKB-KW"/>
</dbReference>
<evidence type="ECO:0000259" key="3">
    <source>
        <dbReference type="PROSITE" id="PS51459"/>
    </source>
</evidence>
<dbReference type="Pfam" id="PF02661">
    <property type="entry name" value="Fic"/>
    <property type="match status" value="1"/>
</dbReference>
<dbReference type="SUPFAM" id="SSF140931">
    <property type="entry name" value="Fic-like"/>
    <property type="match status" value="1"/>
</dbReference>
<feature type="active site" evidence="1">
    <location>
        <position position="152"/>
    </location>
</feature>
<dbReference type="STRING" id="857290.HMPREF9156_00290"/>
<dbReference type="Gene3D" id="1.10.10.10">
    <property type="entry name" value="Winged helix-like DNA-binding domain superfamily/Winged helix DNA-binding domain"/>
    <property type="match status" value="1"/>
</dbReference>
<accession>J0X2A5</accession>
<feature type="domain" description="Fido" evidence="3">
    <location>
        <begin position="63"/>
        <end position="221"/>
    </location>
</feature>
<sequence>MVEVAKVQSTETSNRLEGIHTSDKRLREIMQENTNLRSRDEEEIAGYRDVLKAIHESYEYIDVTPNIILQLHRNLYRHTASSMGGNFKIGDNEIHGIRNDGTEYVRFKTVPAVSTPDAMERLCAAFREGFGTGALDPLLISLEFVFDFTCIHPFNDGNGRISWLLTLLLLYKSGYKIGKYVSLEKEIERTKGDYYDALAISSRGWENGTNDPGPFVRYMLGVILATYRDFEDRAVTVSAAKLTKAERVEKVLQNSIGKITKSEIADACPDISITTIERVLSTLLKTGRIRKVGGGRSTGYMWMGHAAVQK</sequence>
<gene>
    <name evidence="4" type="ORF">HMPREF9156_00290</name>
</gene>
<dbReference type="AlphaFoldDB" id="J0X2A5"/>